<dbReference type="PANTHER" id="PTHR12069">
    <property type="entry name" value="DNA-DIRECTED RNA POLYMERASES III 80 KDA POLYPEPTIDE RNA POLYMERASE III SUBUNIT 5"/>
    <property type="match status" value="1"/>
</dbReference>
<dbReference type="PANTHER" id="PTHR12069:SF0">
    <property type="entry name" value="DNA-DIRECTED RNA POLYMERASE III SUBUNIT RPC5"/>
    <property type="match status" value="1"/>
</dbReference>
<dbReference type="InterPro" id="IPR006886">
    <property type="entry name" value="RNA_pol_III_Rpc5"/>
</dbReference>
<sequence>MDLDDLDGPSKPQPRTSRFAPKSLKPKPKPKSEPVSKPEPQGTVPKPEPQQLDASTPKKKEEEAKQEAIAAKDEAEASNGAVKMDIDDKPEAARESMENDTMDEDTGEDVVVREIDVFFNPPMEDDTKLYVLQYPLRPCWRPYNLDDQCEEVRVKSVSAEMEVDLTVDVDSKHFDQDFCERLHMNKQTLSSSWKVPLKTGYAVGVLMGNKLHLNAIHAVVQLRPSLEHLSSGGSKRKNNVVGDAEVSVKLEESAGEKSSGPSKKQNKRMESSTEKSTDDEEV</sequence>
<evidence type="ECO:0008006" key="3">
    <source>
        <dbReference type="Google" id="ProtNLM"/>
    </source>
</evidence>
<organism evidence="2">
    <name type="scientific">Fagus sylvatica</name>
    <name type="common">Beechnut</name>
    <dbReference type="NCBI Taxonomy" id="28930"/>
    <lineage>
        <taxon>Eukaryota</taxon>
        <taxon>Viridiplantae</taxon>
        <taxon>Streptophyta</taxon>
        <taxon>Embryophyta</taxon>
        <taxon>Tracheophyta</taxon>
        <taxon>Spermatophyta</taxon>
        <taxon>Magnoliopsida</taxon>
        <taxon>eudicotyledons</taxon>
        <taxon>Gunneridae</taxon>
        <taxon>Pentapetalae</taxon>
        <taxon>rosids</taxon>
        <taxon>fabids</taxon>
        <taxon>Fagales</taxon>
        <taxon>Fagaceae</taxon>
        <taxon>Fagus</taxon>
    </lineage>
</organism>
<feature type="compositionally biased region" description="Basic and acidic residues" evidence="1">
    <location>
        <begin position="246"/>
        <end position="255"/>
    </location>
</feature>
<feature type="compositionally biased region" description="Basic and acidic residues" evidence="1">
    <location>
        <begin position="267"/>
        <end position="276"/>
    </location>
</feature>
<dbReference type="EMBL" id="OIVN01000058">
    <property type="protein sequence ID" value="SPC73428.1"/>
    <property type="molecule type" value="Genomic_DNA"/>
</dbReference>
<protein>
    <recommendedName>
        <fullName evidence="3">DNA-directed RNA polymerase III subunit Rpc5</fullName>
    </recommendedName>
</protein>
<proteinExistence type="predicted"/>
<dbReference type="Pfam" id="PF04801">
    <property type="entry name" value="RPC5"/>
    <property type="match status" value="1"/>
</dbReference>
<evidence type="ECO:0000313" key="2">
    <source>
        <dbReference type="EMBL" id="SPC73428.1"/>
    </source>
</evidence>
<evidence type="ECO:0000256" key="1">
    <source>
        <dbReference type="SAM" id="MobiDB-lite"/>
    </source>
</evidence>
<feature type="region of interest" description="Disordered" evidence="1">
    <location>
        <begin position="228"/>
        <end position="282"/>
    </location>
</feature>
<accession>A0A2N9EFG6</accession>
<dbReference type="GO" id="GO:0042797">
    <property type="term" value="P:tRNA transcription by RNA polymerase III"/>
    <property type="evidence" value="ECO:0007669"/>
    <property type="project" value="TreeGrafter"/>
</dbReference>
<gene>
    <name evidence="2" type="ORF">FSB_LOCUS1310</name>
</gene>
<reference evidence="2" key="1">
    <citation type="submission" date="2018-02" db="EMBL/GenBank/DDBJ databases">
        <authorList>
            <person name="Cohen D.B."/>
            <person name="Kent A.D."/>
        </authorList>
    </citation>
    <scope>NUCLEOTIDE SEQUENCE</scope>
</reference>
<dbReference type="AlphaFoldDB" id="A0A2N9EFG6"/>
<feature type="compositionally biased region" description="Basic and acidic residues" evidence="1">
    <location>
        <begin position="84"/>
        <end position="97"/>
    </location>
</feature>
<dbReference type="GO" id="GO:0005666">
    <property type="term" value="C:RNA polymerase III complex"/>
    <property type="evidence" value="ECO:0007669"/>
    <property type="project" value="TreeGrafter"/>
</dbReference>
<feature type="region of interest" description="Disordered" evidence="1">
    <location>
        <begin position="1"/>
        <end position="105"/>
    </location>
</feature>
<feature type="compositionally biased region" description="Basic and acidic residues" evidence="1">
    <location>
        <begin position="56"/>
        <end position="75"/>
    </location>
</feature>
<name>A0A2N9EFG6_FAGSY</name>